<dbReference type="InterPro" id="IPR027417">
    <property type="entry name" value="P-loop_NTPase"/>
</dbReference>
<dbReference type="PROSITE" id="PS50005">
    <property type="entry name" value="TPR"/>
    <property type="match status" value="1"/>
</dbReference>
<keyword evidence="3" id="KW-0238">DNA-binding</keyword>
<evidence type="ECO:0000313" key="11">
    <source>
        <dbReference type="Proteomes" id="UP000612585"/>
    </source>
</evidence>
<dbReference type="PRINTS" id="PR00364">
    <property type="entry name" value="DISEASERSIST"/>
</dbReference>
<evidence type="ECO:0000259" key="8">
    <source>
        <dbReference type="SMART" id="SM00862"/>
    </source>
</evidence>
<dbReference type="AlphaFoldDB" id="A0A8J3ZN46"/>
<dbReference type="InterPro" id="IPR036388">
    <property type="entry name" value="WH-like_DNA-bd_sf"/>
</dbReference>
<dbReference type="SMART" id="SM00862">
    <property type="entry name" value="Trans_reg_C"/>
    <property type="match status" value="1"/>
</dbReference>
<dbReference type="Pfam" id="PF13191">
    <property type="entry name" value="AAA_16"/>
    <property type="match status" value="1"/>
</dbReference>
<dbReference type="Gene3D" id="1.25.40.10">
    <property type="entry name" value="Tetratricopeptide repeat domain"/>
    <property type="match status" value="2"/>
</dbReference>
<evidence type="ECO:0000256" key="3">
    <source>
        <dbReference type="ARBA" id="ARBA00023125"/>
    </source>
</evidence>
<dbReference type="Gene3D" id="1.10.10.10">
    <property type="entry name" value="Winged helix-like DNA-binding domain superfamily/Winged helix DNA-binding domain"/>
    <property type="match status" value="1"/>
</dbReference>
<dbReference type="InterPro" id="IPR016032">
    <property type="entry name" value="Sig_transdc_resp-reg_C-effctor"/>
</dbReference>
<dbReference type="SMART" id="SM00028">
    <property type="entry name" value="TPR"/>
    <property type="match status" value="4"/>
</dbReference>
<dbReference type="InterPro" id="IPR011990">
    <property type="entry name" value="TPR-like_helical_dom_sf"/>
</dbReference>
<evidence type="ECO:0000256" key="2">
    <source>
        <dbReference type="ARBA" id="ARBA00023015"/>
    </source>
</evidence>
<dbReference type="InterPro" id="IPR041664">
    <property type="entry name" value="AAA_16"/>
</dbReference>
<dbReference type="SMART" id="SM01043">
    <property type="entry name" value="BTAD"/>
    <property type="match status" value="1"/>
</dbReference>
<evidence type="ECO:0000256" key="7">
    <source>
        <dbReference type="SAM" id="MobiDB-lite"/>
    </source>
</evidence>
<keyword evidence="4" id="KW-0804">Transcription</keyword>
<proteinExistence type="inferred from homology"/>
<organism evidence="10 11">
    <name type="scientific">Virgisporangium aurantiacum</name>
    <dbReference type="NCBI Taxonomy" id="175570"/>
    <lineage>
        <taxon>Bacteria</taxon>
        <taxon>Bacillati</taxon>
        <taxon>Actinomycetota</taxon>
        <taxon>Actinomycetes</taxon>
        <taxon>Micromonosporales</taxon>
        <taxon>Micromonosporaceae</taxon>
        <taxon>Virgisporangium</taxon>
    </lineage>
</organism>
<keyword evidence="11" id="KW-1185">Reference proteome</keyword>
<comment type="caution">
    <text evidence="10">The sequence shown here is derived from an EMBL/GenBank/DDBJ whole genome shotgun (WGS) entry which is preliminary data.</text>
</comment>
<evidence type="ECO:0000256" key="4">
    <source>
        <dbReference type="ARBA" id="ARBA00023163"/>
    </source>
</evidence>
<keyword evidence="5" id="KW-0802">TPR repeat</keyword>
<dbReference type="GO" id="GO:0043531">
    <property type="term" value="F:ADP binding"/>
    <property type="evidence" value="ECO:0007669"/>
    <property type="project" value="InterPro"/>
</dbReference>
<feature type="compositionally biased region" description="Low complexity" evidence="7">
    <location>
        <begin position="281"/>
        <end position="290"/>
    </location>
</feature>
<dbReference type="EMBL" id="BOPG01000118">
    <property type="protein sequence ID" value="GIJ64490.1"/>
    <property type="molecule type" value="Genomic_DNA"/>
</dbReference>
<evidence type="ECO:0000259" key="9">
    <source>
        <dbReference type="SMART" id="SM01043"/>
    </source>
</evidence>
<feature type="region of interest" description="Disordered" evidence="7">
    <location>
        <begin position="266"/>
        <end position="293"/>
    </location>
</feature>
<feature type="domain" description="Bacterial transcriptional activator" evidence="9">
    <location>
        <begin position="118"/>
        <end position="260"/>
    </location>
</feature>
<dbReference type="GO" id="GO:0006355">
    <property type="term" value="P:regulation of DNA-templated transcription"/>
    <property type="evidence" value="ECO:0007669"/>
    <property type="project" value="InterPro"/>
</dbReference>
<feature type="coiled-coil region" evidence="6">
    <location>
        <begin position="753"/>
        <end position="780"/>
    </location>
</feature>
<dbReference type="PANTHER" id="PTHR35807">
    <property type="entry name" value="TRANSCRIPTIONAL REGULATOR REDD-RELATED"/>
    <property type="match status" value="1"/>
</dbReference>
<dbReference type="PANTHER" id="PTHR35807:SF1">
    <property type="entry name" value="TRANSCRIPTIONAL REGULATOR REDD"/>
    <property type="match status" value="1"/>
</dbReference>
<dbReference type="GO" id="GO:0003677">
    <property type="term" value="F:DNA binding"/>
    <property type="evidence" value="ECO:0007669"/>
    <property type="project" value="UniProtKB-KW"/>
</dbReference>
<feature type="domain" description="OmpR/PhoB-type" evidence="8">
    <location>
        <begin position="39"/>
        <end position="111"/>
    </location>
</feature>
<accession>A0A8J3ZN46</accession>
<dbReference type="CDD" id="cd15831">
    <property type="entry name" value="BTAD"/>
    <property type="match status" value="1"/>
</dbReference>
<dbReference type="Proteomes" id="UP000612585">
    <property type="component" value="Unassembled WGS sequence"/>
</dbReference>
<comment type="similarity">
    <text evidence="1">Belongs to the AfsR/DnrI/RedD regulatory family.</text>
</comment>
<evidence type="ECO:0000256" key="6">
    <source>
        <dbReference type="SAM" id="Coils"/>
    </source>
</evidence>
<dbReference type="GO" id="GO:0000160">
    <property type="term" value="P:phosphorelay signal transduction system"/>
    <property type="evidence" value="ECO:0007669"/>
    <property type="project" value="InterPro"/>
</dbReference>
<sequence>MDSDPIRGRRVESRGSVASQPAPRLAVRVLGELVLVVDGRPVTVTTGRLRVLLAVLAVAAGRAVSVDRLAGAIWDGDPPANIRRTVQTYVARLRGIVGTGAIGKTPGGYLLRVDPTDVDTRRFEDLLTLAARTPDPAARYELLTRALQLWRGTPFENVPSRLLAESEGARLHERYLTALERRVDLDLAAGRTDAVVAELSELAVRHPLRESLWARLLVAFDRAGRQAEALASYETIRARLADELGVAPGPELQQIFADLLAGHPIGQQKPAETAPEEPPRADAAQPVVPRQLPPPLDAFTGRRAELKELDSHGAGTRVPGATRVVLVHGPAGVGKTALAVGWAHQAADRFPDGQLYVNLRGFDPAGDAAVEPAAAVRTFLDALGVAPDAIPAEPAAQAALYRSRLADRRLLMVLDNARDATQVRPLLPSGSGCLVLVTSRDQMPGLIVSDGARPVAVDLFSDAEAWELLGRRLGADRVSREPGAVERIIRRCGQLPLALAVVAARAAIHPEFALATFAAELEAADGGLDAFTVTDAATDLRAVFSWSYRRLTPAAARLFRLLALQPGAEVTVPGAASLAGVPPRRARQLVAELTGAHLLTERVAGRYGLHDLLRRYATELSTVYDDEADRSSALRRVLDHYLHTGAAAALLLDPKRLPIALDRPAPEVSVEPLRDRAEATAWLAAERTTILRAAALAAENGLLVHAWQLVWVVAQFLFIHLYWADLIASQVIALDATSRLGDRAEQARAHRSLGSAYAEVDRYEEAYRSLESARRLYEEVGDADGQAIVCGILGSALAGQHRYGEATEQAWRGWQLARAAGDRRAEGNSLNEVGWYQAKLGNYAETLIQCRRALGILNEIGDERGAAWAWSSVGYAELRLHRRRPALYSYRKAIDLFERTGDRYSHARALRWLGDAHAELGDPDAARDARLAALRILDDLGHPDAVRLRAAIGRRGNASDAGR</sequence>
<dbReference type="SUPFAM" id="SSF46894">
    <property type="entry name" value="C-terminal effector domain of the bipartite response regulators"/>
    <property type="match status" value="1"/>
</dbReference>
<keyword evidence="6" id="KW-0175">Coiled coil</keyword>
<keyword evidence="2" id="KW-0805">Transcription regulation</keyword>
<dbReference type="InterPro" id="IPR019734">
    <property type="entry name" value="TPR_rpt"/>
</dbReference>
<dbReference type="SUPFAM" id="SSF52540">
    <property type="entry name" value="P-loop containing nucleoside triphosphate hydrolases"/>
    <property type="match status" value="1"/>
</dbReference>
<dbReference type="InterPro" id="IPR001867">
    <property type="entry name" value="OmpR/PhoB-type_DNA-bd"/>
</dbReference>
<evidence type="ECO:0000256" key="5">
    <source>
        <dbReference type="PROSITE-ProRule" id="PRU00339"/>
    </source>
</evidence>
<feature type="repeat" description="TPR" evidence="5">
    <location>
        <begin position="747"/>
        <end position="780"/>
    </location>
</feature>
<gene>
    <name evidence="10" type="ORF">Vau01_120060</name>
</gene>
<evidence type="ECO:0000256" key="1">
    <source>
        <dbReference type="ARBA" id="ARBA00005820"/>
    </source>
</evidence>
<dbReference type="Gene3D" id="3.40.50.300">
    <property type="entry name" value="P-loop containing nucleotide triphosphate hydrolases"/>
    <property type="match status" value="1"/>
</dbReference>
<name>A0A8J3ZN46_9ACTN</name>
<reference evidence="10" key="1">
    <citation type="submission" date="2021-01" db="EMBL/GenBank/DDBJ databases">
        <title>Whole genome shotgun sequence of Virgisporangium aurantiacum NBRC 16421.</title>
        <authorList>
            <person name="Komaki H."/>
            <person name="Tamura T."/>
        </authorList>
    </citation>
    <scope>NUCLEOTIDE SEQUENCE</scope>
    <source>
        <strain evidence="10">NBRC 16421</strain>
    </source>
</reference>
<evidence type="ECO:0000313" key="10">
    <source>
        <dbReference type="EMBL" id="GIJ64490.1"/>
    </source>
</evidence>
<dbReference type="Pfam" id="PF03704">
    <property type="entry name" value="BTAD"/>
    <property type="match status" value="1"/>
</dbReference>
<protein>
    <submittedName>
        <fullName evidence="10">SARP family transcriptional regulator</fullName>
    </submittedName>
</protein>
<dbReference type="SUPFAM" id="SSF48452">
    <property type="entry name" value="TPR-like"/>
    <property type="match status" value="3"/>
</dbReference>
<dbReference type="InterPro" id="IPR005158">
    <property type="entry name" value="BTAD"/>
</dbReference>
<dbReference type="InterPro" id="IPR051677">
    <property type="entry name" value="AfsR-DnrI-RedD_regulator"/>
</dbReference>
<dbReference type="RefSeq" id="WP_204013193.1">
    <property type="nucleotide sequence ID" value="NZ_BOPG01000118.1"/>
</dbReference>